<dbReference type="HOGENOM" id="CLU_1823611_0_0_10"/>
<name>U2DX89_9BACE</name>
<evidence type="ECO:0000313" key="2">
    <source>
        <dbReference type="EMBL" id="ERI84461.1"/>
    </source>
</evidence>
<dbReference type="Proteomes" id="UP000016496">
    <property type="component" value="Unassembled WGS sequence"/>
</dbReference>
<keyword evidence="1" id="KW-0812">Transmembrane</keyword>
<comment type="caution">
    <text evidence="2">The sequence shown here is derived from an EMBL/GenBank/DDBJ whole genome shotgun (WGS) entry which is preliminary data.</text>
</comment>
<gene>
    <name evidence="2" type="ORF">HMPREF1981_02383</name>
</gene>
<keyword evidence="1" id="KW-1133">Transmembrane helix</keyword>
<sequence length="132" mass="15532">MLAFVAAWVRDRPLLAVFDDGTNGISTSVFLVIWSLIWYGIGYSSRKKYKIEKKYYREKASNLNDEQFNRFFKDYYISKNAKMLFIVFLTAIPWYILGYVSGHLTTKDWCVIAILIFLTLLAFGLYKIKQVR</sequence>
<dbReference type="EMBL" id="AWSV01000124">
    <property type="protein sequence ID" value="ERI84461.1"/>
    <property type="molecule type" value="Genomic_DNA"/>
</dbReference>
<proteinExistence type="predicted"/>
<feature type="transmembrane region" description="Helical" evidence="1">
    <location>
        <begin position="80"/>
        <end position="97"/>
    </location>
</feature>
<feature type="transmembrane region" description="Helical" evidence="1">
    <location>
        <begin position="109"/>
        <end position="126"/>
    </location>
</feature>
<protein>
    <submittedName>
        <fullName evidence="2">Uncharacterized protein</fullName>
    </submittedName>
</protein>
<reference evidence="2 3" key="1">
    <citation type="submission" date="2013-08" db="EMBL/GenBank/DDBJ databases">
        <authorList>
            <person name="Weinstock G."/>
            <person name="Sodergren E."/>
            <person name="Wylie T."/>
            <person name="Fulton L."/>
            <person name="Fulton R."/>
            <person name="Fronick C."/>
            <person name="O'Laughlin M."/>
            <person name="Godfrey J."/>
            <person name="Miner T."/>
            <person name="Herter B."/>
            <person name="Appelbaum E."/>
            <person name="Cordes M."/>
            <person name="Lek S."/>
            <person name="Wollam A."/>
            <person name="Pepin K.H."/>
            <person name="Palsikar V.B."/>
            <person name="Mitreva M."/>
            <person name="Wilson R.K."/>
        </authorList>
    </citation>
    <scope>NUCLEOTIDE SEQUENCE [LARGE SCALE GENOMIC DNA]</scope>
    <source>
        <strain evidence="2 3">F0041</strain>
    </source>
</reference>
<accession>U2DX89</accession>
<organism evidence="2 3">
    <name type="scientific">Bacteroides pyogenes F0041</name>
    <dbReference type="NCBI Taxonomy" id="1321819"/>
    <lineage>
        <taxon>Bacteria</taxon>
        <taxon>Pseudomonadati</taxon>
        <taxon>Bacteroidota</taxon>
        <taxon>Bacteroidia</taxon>
        <taxon>Bacteroidales</taxon>
        <taxon>Bacteroidaceae</taxon>
        <taxon>Bacteroides</taxon>
    </lineage>
</organism>
<feature type="transmembrane region" description="Helical" evidence="1">
    <location>
        <begin position="24"/>
        <end position="44"/>
    </location>
</feature>
<evidence type="ECO:0000256" key="1">
    <source>
        <dbReference type="SAM" id="Phobius"/>
    </source>
</evidence>
<dbReference type="AlphaFoldDB" id="U2DX89"/>
<keyword evidence="1" id="KW-0472">Membrane</keyword>
<evidence type="ECO:0000313" key="3">
    <source>
        <dbReference type="Proteomes" id="UP000016496"/>
    </source>
</evidence>